<accession>A0A8X6LW31</accession>
<reference evidence="1" key="1">
    <citation type="submission" date="2020-07" db="EMBL/GenBank/DDBJ databases">
        <title>Multicomponent nature underlies the extraordinary mechanical properties of spider dragline silk.</title>
        <authorList>
            <person name="Kono N."/>
            <person name="Nakamura H."/>
            <person name="Mori M."/>
            <person name="Yoshida Y."/>
            <person name="Ohtoshi R."/>
            <person name="Malay A.D."/>
            <person name="Moran D.A.P."/>
            <person name="Tomita M."/>
            <person name="Numata K."/>
            <person name="Arakawa K."/>
        </authorList>
    </citation>
    <scope>NUCLEOTIDE SEQUENCE</scope>
</reference>
<comment type="caution">
    <text evidence="1">The sequence shown here is derived from an EMBL/GenBank/DDBJ whole genome shotgun (WGS) entry which is preliminary data.</text>
</comment>
<keyword evidence="2" id="KW-1185">Reference proteome</keyword>
<keyword evidence="1" id="KW-0695">RNA-directed DNA polymerase</keyword>
<sequence>MKILEKWCRENQMIVNTERTVYQLFTLSTKKHPTSIKYMNLNLVQRDHFSYLGATFDNRLSWKGHAEENARKRGDLASSKEWLGSLGNHLLMFFLH</sequence>
<name>A0A8X6LW31_TRICU</name>
<keyword evidence="1" id="KW-0548">Nucleotidyltransferase</keyword>
<dbReference type="AlphaFoldDB" id="A0A8X6LW31"/>
<organism evidence="1 2">
    <name type="scientific">Trichonephila clavata</name>
    <name type="common">Joro spider</name>
    <name type="synonym">Nephila clavata</name>
    <dbReference type="NCBI Taxonomy" id="2740835"/>
    <lineage>
        <taxon>Eukaryota</taxon>
        <taxon>Metazoa</taxon>
        <taxon>Ecdysozoa</taxon>
        <taxon>Arthropoda</taxon>
        <taxon>Chelicerata</taxon>
        <taxon>Arachnida</taxon>
        <taxon>Araneae</taxon>
        <taxon>Araneomorphae</taxon>
        <taxon>Entelegynae</taxon>
        <taxon>Araneoidea</taxon>
        <taxon>Nephilidae</taxon>
        <taxon>Trichonephila</taxon>
    </lineage>
</organism>
<dbReference type="GO" id="GO:0003964">
    <property type="term" value="F:RNA-directed DNA polymerase activity"/>
    <property type="evidence" value="ECO:0007669"/>
    <property type="project" value="UniProtKB-KW"/>
</dbReference>
<evidence type="ECO:0000313" key="2">
    <source>
        <dbReference type="Proteomes" id="UP000887116"/>
    </source>
</evidence>
<evidence type="ECO:0000313" key="1">
    <source>
        <dbReference type="EMBL" id="GFR24145.1"/>
    </source>
</evidence>
<dbReference type="EMBL" id="BMAO01038338">
    <property type="protein sequence ID" value="GFR24145.1"/>
    <property type="molecule type" value="Genomic_DNA"/>
</dbReference>
<dbReference type="Proteomes" id="UP000887116">
    <property type="component" value="Unassembled WGS sequence"/>
</dbReference>
<dbReference type="OrthoDB" id="6437536at2759"/>
<gene>
    <name evidence="1" type="primary">AVEN_272902_1</name>
    <name evidence="1" type="ORF">TNCT_63301</name>
</gene>
<protein>
    <submittedName>
        <fullName evidence="1">Reverse transcriptase domain-containing protein</fullName>
    </submittedName>
</protein>
<keyword evidence="1" id="KW-0808">Transferase</keyword>
<proteinExistence type="predicted"/>